<proteinExistence type="predicted"/>
<feature type="region of interest" description="Disordered" evidence="1">
    <location>
        <begin position="46"/>
        <end position="73"/>
    </location>
</feature>
<name>A0AAN9PK87_CLITE</name>
<feature type="transmembrane region" description="Helical" evidence="2">
    <location>
        <begin position="20"/>
        <end position="42"/>
    </location>
</feature>
<dbReference type="AlphaFoldDB" id="A0AAN9PK87"/>
<organism evidence="3 4">
    <name type="scientific">Clitoria ternatea</name>
    <name type="common">Butterfly pea</name>
    <dbReference type="NCBI Taxonomy" id="43366"/>
    <lineage>
        <taxon>Eukaryota</taxon>
        <taxon>Viridiplantae</taxon>
        <taxon>Streptophyta</taxon>
        <taxon>Embryophyta</taxon>
        <taxon>Tracheophyta</taxon>
        <taxon>Spermatophyta</taxon>
        <taxon>Magnoliopsida</taxon>
        <taxon>eudicotyledons</taxon>
        <taxon>Gunneridae</taxon>
        <taxon>Pentapetalae</taxon>
        <taxon>rosids</taxon>
        <taxon>fabids</taxon>
        <taxon>Fabales</taxon>
        <taxon>Fabaceae</taxon>
        <taxon>Papilionoideae</taxon>
        <taxon>50 kb inversion clade</taxon>
        <taxon>NPAAA clade</taxon>
        <taxon>indigoferoid/millettioid clade</taxon>
        <taxon>Phaseoleae</taxon>
        <taxon>Clitoria</taxon>
    </lineage>
</organism>
<evidence type="ECO:0000313" key="4">
    <source>
        <dbReference type="Proteomes" id="UP001359559"/>
    </source>
</evidence>
<evidence type="ECO:0000256" key="2">
    <source>
        <dbReference type="SAM" id="Phobius"/>
    </source>
</evidence>
<sequence>MHLYFTFHLFWVTIMNLEQLVAICAFYMWVTDTVNTILCYIMRHSTSRVRSRSRSKSKSKPKPKPKWRKNCCF</sequence>
<gene>
    <name evidence="3" type="ORF">RJT34_11145</name>
</gene>
<protein>
    <submittedName>
        <fullName evidence="3">Uncharacterized protein</fullName>
    </submittedName>
</protein>
<keyword evidence="2" id="KW-0812">Transmembrane</keyword>
<comment type="caution">
    <text evidence="3">The sequence shown here is derived from an EMBL/GenBank/DDBJ whole genome shotgun (WGS) entry which is preliminary data.</text>
</comment>
<keyword evidence="2" id="KW-1133">Transmembrane helix</keyword>
<keyword evidence="2" id="KW-0472">Membrane</keyword>
<dbReference type="Proteomes" id="UP001359559">
    <property type="component" value="Unassembled WGS sequence"/>
</dbReference>
<keyword evidence="4" id="KW-1185">Reference proteome</keyword>
<evidence type="ECO:0000313" key="3">
    <source>
        <dbReference type="EMBL" id="KAK7300302.1"/>
    </source>
</evidence>
<reference evidence="3 4" key="1">
    <citation type="submission" date="2024-01" db="EMBL/GenBank/DDBJ databases">
        <title>The genomes of 5 underutilized Papilionoideae crops provide insights into root nodulation and disease resistance.</title>
        <authorList>
            <person name="Yuan L."/>
        </authorList>
    </citation>
    <scope>NUCLEOTIDE SEQUENCE [LARGE SCALE GENOMIC DNA]</scope>
    <source>
        <strain evidence="3">LY-2023</strain>
        <tissue evidence="3">Leaf</tissue>
    </source>
</reference>
<evidence type="ECO:0000256" key="1">
    <source>
        <dbReference type="SAM" id="MobiDB-lite"/>
    </source>
</evidence>
<dbReference type="EMBL" id="JAYKXN010000003">
    <property type="protein sequence ID" value="KAK7300302.1"/>
    <property type="molecule type" value="Genomic_DNA"/>
</dbReference>
<accession>A0AAN9PK87</accession>